<dbReference type="SUPFAM" id="SSF53474">
    <property type="entry name" value="alpha/beta-Hydrolases"/>
    <property type="match status" value="1"/>
</dbReference>
<keyword evidence="1" id="KW-0812">Transmembrane</keyword>
<evidence type="ECO:0000259" key="2">
    <source>
        <dbReference type="Pfam" id="PF00561"/>
    </source>
</evidence>
<protein>
    <submittedName>
        <fullName evidence="4">Abhydrolase domain-containing protein 16A</fullName>
    </submittedName>
</protein>
<dbReference type="InterPro" id="IPR000073">
    <property type="entry name" value="AB_hydrolase_1"/>
</dbReference>
<dbReference type="Proteomes" id="UP001331761">
    <property type="component" value="Unassembled WGS sequence"/>
</dbReference>
<dbReference type="Gene3D" id="3.40.50.1820">
    <property type="entry name" value="alpha/beta hydrolase"/>
    <property type="match status" value="1"/>
</dbReference>
<feature type="transmembrane region" description="Helical" evidence="1">
    <location>
        <begin position="41"/>
        <end position="59"/>
    </location>
</feature>
<dbReference type="EMBL" id="WIXE01000766">
    <property type="protein sequence ID" value="KAK5986291.1"/>
    <property type="molecule type" value="Genomic_DNA"/>
</dbReference>
<evidence type="ECO:0000313" key="4">
    <source>
        <dbReference type="EMBL" id="KAK5986291.1"/>
    </source>
</evidence>
<feature type="domain" description="Phosphatidylserine Lipase ABHD16 N-terminal" evidence="3">
    <location>
        <begin position="4"/>
        <end position="125"/>
    </location>
</feature>
<organism evidence="4 5">
    <name type="scientific">Trichostrongylus colubriformis</name>
    <name type="common">Black scour worm</name>
    <dbReference type="NCBI Taxonomy" id="6319"/>
    <lineage>
        <taxon>Eukaryota</taxon>
        <taxon>Metazoa</taxon>
        <taxon>Ecdysozoa</taxon>
        <taxon>Nematoda</taxon>
        <taxon>Chromadorea</taxon>
        <taxon>Rhabditida</taxon>
        <taxon>Rhabditina</taxon>
        <taxon>Rhabditomorpha</taxon>
        <taxon>Strongyloidea</taxon>
        <taxon>Trichostrongylidae</taxon>
        <taxon>Trichostrongylus</taxon>
    </lineage>
</organism>
<dbReference type="GO" id="GO:0006660">
    <property type="term" value="P:phosphatidylserine catabolic process"/>
    <property type="evidence" value="ECO:0007669"/>
    <property type="project" value="TreeGrafter"/>
</dbReference>
<dbReference type="Pfam" id="PF22990">
    <property type="entry name" value="ABHD16_N"/>
    <property type="match status" value="1"/>
</dbReference>
<evidence type="ECO:0000256" key="1">
    <source>
        <dbReference type="SAM" id="Phobius"/>
    </source>
</evidence>
<name>A0AAN8FUI0_TRICO</name>
<dbReference type="Pfam" id="PF00561">
    <property type="entry name" value="Abhydrolase_1"/>
    <property type="match status" value="1"/>
</dbReference>
<dbReference type="GO" id="GO:0052651">
    <property type="term" value="P:monoacylglycerol catabolic process"/>
    <property type="evidence" value="ECO:0007669"/>
    <property type="project" value="TreeGrafter"/>
</dbReference>
<dbReference type="GO" id="GO:0047372">
    <property type="term" value="F:monoacylglycerol lipase activity"/>
    <property type="evidence" value="ECO:0007669"/>
    <property type="project" value="TreeGrafter"/>
</dbReference>
<reference evidence="4 5" key="1">
    <citation type="submission" date="2019-10" db="EMBL/GenBank/DDBJ databases">
        <title>Assembly and Annotation for the nematode Trichostrongylus colubriformis.</title>
        <authorList>
            <person name="Martin J."/>
        </authorList>
    </citation>
    <scope>NUCLEOTIDE SEQUENCE [LARGE SCALE GENOMIC DNA]</scope>
    <source>
        <strain evidence="4">G859</strain>
        <tissue evidence="4">Whole worm</tissue>
    </source>
</reference>
<dbReference type="AlphaFoldDB" id="A0AAN8FUI0"/>
<accession>A0AAN8FUI0</accession>
<sequence length="501" mass="56287">MGRIYALLTGPRYYRTFGQPEHTPNIVESIGNYSMSLGRGLFYFSTSLAFSPILFVFLYSRGALNIHTGLVVLKYATYLAVLAYGGRLVGRTMDPEYRHFINVWLKAKKSSKSEDNQALKRYDFDLDGVNPDFYAVRNENLYFHQAPSGDGGPLVMCAAWYAVHAFGRHMLYPGSVALLNWLLSGSLLSARNLMVSAKHGRRAWLRTTEGDLIDTMYIRGEDGTPENRNRVLVITCEGNAGYYEIGIANTPAQMGYSVLGWNQPGFGQSSGLPFPNNTLAAADAVMQYAQSELGYREENIVLFGWSIGGYPASWLAANYPKVKAVILDATFDDVLPLAQARMPKVLSDIVEYAIRTHFDLNIKSILARYKGPLKLIRRLQEEILTTDDTGSEAQRRASNRANFLLKGVLQQRHPALMVDLDSQVDRWLAMTPQHRALAAHPKDDAEIAIRRARLFAACDHYLTDFDATHVQPLDPGYFNIPVPIRDLSRKNCNKKRQILFI</sequence>
<keyword evidence="1" id="KW-0472">Membrane</keyword>
<feature type="transmembrane region" description="Helical" evidence="1">
    <location>
        <begin position="71"/>
        <end position="90"/>
    </location>
</feature>
<proteinExistence type="predicted"/>
<evidence type="ECO:0000313" key="5">
    <source>
        <dbReference type="Proteomes" id="UP001331761"/>
    </source>
</evidence>
<comment type="caution">
    <text evidence="4">The sequence shown here is derived from an EMBL/GenBank/DDBJ whole genome shotgun (WGS) entry which is preliminary data.</text>
</comment>
<dbReference type="GO" id="GO:0012505">
    <property type="term" value="C:endomembrane system"/>
    <property type="evidence" value="ECO:0007669"/>
    <property type="project" value="TreeGrafter"/>
</dbReference>
<gene>
    <name evidence="4" type="ORF">GCK32_007876</name>
</gene>
<evidence type="ECO:0000259" key="3">
    <source>
        <dbReference type="Pfam" id="PF22990"/>
    </source>
</evidence>
<dbReference type="GO" id="GO:0004620">
    <property type="term" value="F:phospholipase activity"/>
    <property type="evidence" value="ECO:0007669"/>
    <property type="project" value="TreeGrafter"/>
</dbReference>
<dbReference type="PANTHER" id="PTHR12277:SF72">
    <property type="entry name" value="BAT5L PROTEIN"/>
    <property type="match status" value="1"/>
</dbReference>
<feature type="domain" description="AB hydrolase-1" evidence="2">
    <location>
        <begin position="231"/>
        <end position="389"/>
    </location>
</feature>
<dbReference type="InterPro" id="IPR054518">
    <property type="entry name" value="ABHD16_N"/>
</dbReference>
<keyword evidence="1" id="KW-1133">Transmembrane helix</keyword>
<dbReference type="InterPro" id="IPR029058">
    <property type="entry name" value="AB_hydrolase_fold"/>
</dbReference>
<dbReference type="PANTHER" id="PTHR12277">
    <property type="entry name" value="ALPHA/BETA HYDROLASE DOMAIN-CONTAINING PROTEIN"/>
    <property type="match status" value="1"/>
</dbReference>
<keyword evidence="5" id="KW-1185">Reference proteome</keyword>